<protein>
    <submittedName>
        <fullName evidence="1">Eac protein</fullName>
    </submittedName>
</protein>
<reference evidence="1" key="2">
    <citation type="submission" date="2018-07" db="EMBL/GenBank/DDBJ databases">
        <authorList>
            <consortium name="NCBI Pathogen Detection Project"/>
        </authorList>
    </citation>
    <scope>NUCLEOTIDE SEQUENCE</scope>
    <source>
        <strain evidence="1">N13-01327</strain>
    </source>
</reference>
<gene>
    <name evidence="1" type="ORF">G4W03_001826</name>
</gene>
<dbReference type="EMBL" id="DAATSP010000003">
    <property type="protein sequence ID" value="HAE9930449.1"/>
    <property type="molecule type" value="Genomic_DNA"/>
</dbReference>
<evidence type="ECO:0000313" key="1">
    <source>
        <dbReference type="EMBL" id="HAE9930449.1"/>
    </source>
</evidence>
<comment type="caution">
    <text evidence="1">The sequence shown here is derived from an EMBL/GenBank/DDBJ whole genome shotgun (WGS) entry which is preliminary data.</text>
</comment>
<organism evidence="1">
    <name type="scientific">Salmonella enterica subsp. enterica serovar Heidelberg</name>
    <dbReference type="NCBI Taxonomy" id="611"/>
    <lineage>
        <taxon>Bacteria</taxon>
        <taxon>Pseudomonadati</taxon>
        <taxon>Pseudomonadota</taxon>
        <taxon>Gammaproteobacteria</taxon>
        <taxon>Enterobacterales</taxon>
        <taxon>Enterobacteriaceae</taxon>
        <taxon>Salmonella</taxon>
    </lineage>
</organism>
<dbReference type="AlphaFoldDB" id="A0A740A1I0"/>
<sequence length="41" mass="4770">MSGQSKYYDYYMVEGEDVKELIQSYDTINDQRNSILTTAAE</sequence>
<feature type="non-terminal residue" evidence="1">
    <location>
        <position position="41"/>
    </location>
</feature>
<accession>A0A740A1I0</accession>
<proteinExistence type="predicted"/>
<reference evidence="1" key="1">
    <citation type="journal article" date="2018" name="Genome Biol.">
        <title>SKESA: strategic k-mer extension for scrupulous assemblies.</title>
        <authorList>
            <person name="Souvorov A."/>
            <person name="Agarwala R."/>
            <person name="Lipman D.J."/>
        </authorList>
    </citation>
    <scope>NUCLEOTIDE SEQUENCE</scope>
    <source>
        <strain evidence="1">N13-01327</strain>
    </source>
</reference>
<name>A0A740A1I0_SALET</name>